<feature type="region of interest" description="Disordered" evidence="1">
    <location>
        <begin position="226"/>
        <end position="266"/>
    </location>
</feature>
<accession>A0A5C3F6L2</accession>
<proteinExistence type="predicted"/>
<evidence type="ECO:0000313" key="2">
    <source>
        <dbReference type="EMBL" id="SPO39800.1"/>
    </source>
</evidence>
<feature type="region of interest" description="Disordered" evidence="1">
    <location>
        <begin position="1"/>
        <end position="40"/>
    </location>
</feature>
<keyword evidence="3" id="KW-1185">Reference proteome</keyword>
<feature type="compositionally biased region" description="Basic and acidic residues" evidence="1">
    <location>
        <begin position="121"/>
        <end position="135"/>
    </location>
</feature>
<name>A0A5C3F6L2_9BASI</name>
<dbReference type="Proteomes" id="UP000323386">
    <property type="component" value="Unassembled WGS sequence"/>
</dbReference>
<feature type="compositionally biased region" description="Basic residues" evidence="1">
    <location>
        <begin position="23"/>
        <end position="40"/>
    </location>
</feature>
<protein>
    <submittedName>
        <fullName evidence="2">Uncharacterized protein</fullName>
    </submittedName>
</protein>
<dbReference type="EMBL" id="OOIP01000016">
    <property type="protein sequence ID" value="SPO39800.1"/>
    <property type="molecule type" value="Genomic_DNA"/>
</dbReference>
<sequence length="266" mass="28248">MHAYVAGPQQVRATNSSPLGGKTKARRGRQAPLRRRACHRRDQKQAKAALFGLLTASVCLCNCIHLCPACDEARPETIRERPKLGLGAPPQLYVELTGVEAETQPPKSIALVGMAGGARPGVDRERGGTKKTTDRRTKGIVDAAVPAFLACTEEFREQAGGAAVLADEMERWGRRVIGHERPALARDHLAYLCGRAVQHGIKGGGCKGTPRVYSAGETAKQGVAQSVSSLSSCPGAHRPDVGSTEEMKGRWAGPVGEQGKNAPHLP</sequence>
<evidence type="ECO:0000313" key="3">
    <source>
        <dbReference type="Proteomes" id="UP000323386"/>
    </source>
</evidence>
<feature type="compositionally biased region" description="Basic and acidic residues" evidence="1">
    <location>
        <begin position="237"/>
        <end position="249"/>
    </location>
</feature>
<gene>
    <name evidence="2" type="ORF">PSFLO_05281</name>
</gene>
<feature type="region of interest" description="Disordered" evidence="1">
    <location>
        <begin position="113"/>
        <end position="135"/>
    </location>
</feature>
<reference evidence="2 3" key="1">
    <citation type="submission" date="2018-03" db="EMBL/GenBank/DDBJ databases">
        <authorList>
            <person name="Guldener U."/>
        </authorList>
    </citation>
    <scope>NUCLEOTIDE SEQUENCE [LARGE SCALE GENOMIC DNA]</scope>
    <source>
        <strain evidence="2 3">DAOM196992</strain>
    </source>
</reference>
<organism evidence="2 3">
    <name type="scientific">Pseudozyma flocculosa</name>
    <dbReference type="NCBI Taxonomy" id="84751"/>
    <lineage>
        <taxon>Eukaryota</taxon>
        <taxon>Fungi</taxon>
        <taxon>Dikarya</taxon>
        <taxon>Basidiomycota</taxon>
        <taxon>Ustilaginomycotina</taxon>
        <taxon>Ustilaginomycetes</taxon>
        <taxon>Ustilaginales</taxon>
        <taxon>Ustilaginaceae</taxon>
        <taxon>Pseudozyma</taxon>
    </lineage>
</organism>
<evidence type="ECO:0000256" key="1">
    <source>
        <dbReference type="SAM" id="MobiDB-lite"/>
    </source>
</evidence>
<dbReference type="AlphaFoldDB" id="A0A5C3F6L2"/>